<evidence type="ECO:0000256" key="2">
    <source>
        <dbReference type="ARBA" id="ARBA00022448"/>
    </source>
</evidence>
<feature type="transmembrane region" description="Helical" evidence="8">
    <location>
        <begin position="178"/>
        <end position="204"/>
    </location>
</feature>
<evidence type="ECO:0000259" key="9">
    <source>
        <dbReference type="PROSITE" id="PS50928"/>
    </source>
</evidence>
<evidence type="ECO:0000256" key="6">
    <source>
        <dbReference type="ARBA" id="ARBA00022989"/>
    </source>
</evidence>
<feature type="transmembrane region" description="Helical" evidence="8">
    <location>
        <begin position="24"/>
        <end position="44"/>
    </location>
</feature>
<feature type="domain" description="ABC transmembrane type-1" evidence="9">
    <location>
        <begin position="325"/>
        <end position="516"/>
    </location>
</feature>
<feature type="domain" description="ABC transmembrane type-1" evidence="9">
    <location>
        <begin position="69"/>
        <end position="250"/>
    </location>
</feature>
<dbReference type="Pfam" id="PF00528">
    <property type="entry name" value="BPD_transp_1"/>
    <property type="match status" value="2"/>
</dbReference>
<feature type="transmembrane region" description="Helical" evidence="8">
    <location>
        <begin position="133"/>
        <end position="157"/>
    </location>
</feature>
<reference evidence="10 11" key="1">
    <citation type="submission" date="2020-03" db="EMBL/GenBank/DDBJ databases">
        <authorList>
            <person name="Wang L."/>
            <person name="He N."/>
            <person name="Li Y."/>
            <person name="Fang Y."/>
            <person name="Zhang F."/>
        </authorList>
    </citation>
    <scope>NUCLEOTIDE SEQUENCE [LARGE SCALE GENOMIC DNA]</scope>
    <source>
        <strain evidence="11">hsmgli-8</strain>
    </source>
</reference>
<keyword evidence="3" id="KW-1003">Cell membrane</keyword>
<feature type="transmembrane region" description="Helical" evidence="8">
    <location>
        <begin position="494"/>
        <end position="515"/>
    </location>
</feature>
<dbReference type="SUPFAM" id="SSF161098">
    <property type="entry name" value="MetI-like"/>
    <property type="match status" value="2"/>
</dbReference>
<feature type="transmembrane region" description="Helical" evidence="8">
    <location>
        <begin position="329"/>
        <end position="351"/>
    </location>
</feature>
<organism evidence="10 11">
    <name type="scientific">Pseudomonas quercus</name>
    <dbReference type="NCBI Taxonomy" id="2722792"/>
    <lineage>
        <taxon>Bacteria</taxon>
        <taxon>Pseudomonadati</taxon>
        <taxon>Pseudomonadota</taxon>
        <taxon>Gammaproteobacteria</taxon>
        <taxon>Pseudomonadales</taxon>
        <taxon>Pseudomonadaceae</taxon>
        <taxon>Pseudomonas</taxon>
    </lineage>
</organism>
<accession>A0ABX0YBI7</accession>
<proteinExistence type="inferred from homology"/>
<comment type="caution">
    <text evidence="10">The sequence shown here is derived from an EMBL/GenBank/DDBJ whole genome shotgun (WGS) entry which is preliminary data.</text>
</comment>
<evidence type="ECO:0000256" key="4">
    <source>
        <dbReference type="ARBA" id="ARBA00022519"/>
    </source>
</evidence>
<dbReference type="EMBL" id="JAAVJI010000003">
    <property type="protein sequence ID" value="NJP00612.1"/>
    <property type="molecule type" value="Genomic_DNA"/>
</dbReference>
<keyword evidence="4" id="KW-0997">Cell inner membrane</keyword>
<feature type="transmembrane region" description="Helical" evidence="8">
    <location>
        <begin position="439"/>
        <end position="461"/>
    </location>
</feature>
<feature type="transmembrane region" description="Helical" evidence="8">
    <location>
        <begin position="104"/>
        <end position="127"/>
    </location>
</feature>
<dbReference type="Proteomes" id="UP000746535">
    <property type="component" value="Unassembled WGS sequence"/>
</dbReference>
<feature type="transmembrane region" description="Helical" evidence="8">
    <location>
        <begin position="234"/>
        <end position="253"/>
    </location>
</feature>
<sequence length="524" mass="56413">MTAQARRLPVATPLRNSRTRRPSAWLVAPVLLLVGLSLLPLAYVTLRTAQAGWHDISRLLLRPYVYGLLANTLTLLAGVTVACAIVGTLLAWLLERTNLRGRRIWGVLLCLPFAVPSFVSSFTWVSLSSGFEGLGGAILIMSLSKYPLVFLPVAATLRNLDHALEESARLLGASRRRLFFSVTLPLLWPAILAGSLLIALHMLVEFGALSILNVRTFTTAIYQQFELEFSNVNAAMLSAVLLMLCLAFLWLELKARGRARHVRTGQGVARRAPPLPLPGWAIPLAQGFCVLLAVLGSGVPLVMLGYWLVEGSSAAFPVMAIGKALLSSLGLSLAGAAVSLILALPVGLLVVRYRGVLAIWAERLPYLLHALPGLVIALTLVYFALHYVPALYQTTGLLVLAYALLFLPLAQGPVRTALTKAAPQLEEAARTLGASAFKAFCKVTLPIIFPALAAAFALVFLDAMKELTATLLLSPTGTTTLATEVWAHTSNMEFAAAAPFAALLILVSGLPVYLLTTRMYLNRR</sequence>
<dbReference type="PANTHER" id="PTHR43357:SF3">
    <property type="entry name" value="FE(3+)-TRANSPORT SYSTEM PERMEASE PROTEIN FBPB 2"/>
    <property type="match status" value="1"/>
</dbReference>
<evidence type="ECO:0000313" key="11">
    <source>
        <dbReference type="Proteomes" id="UP000746535"/>
    </source>
</evidence>
<keyword evidence="6 8" id="KW-1133">Transmembrane helix</keyword>
<evidence type="ECO:0000256" key="1">
    <source>
        <dbReference type="ARBA" id="ARBA00004429"/>
    </source>
</evidence>
<keyword evidence="5 8" id="KW-0812">Transmembrane</keyword>
<feature type="transmembrane region" description="Helical" evidence="8">
    <location>
        <begin position="363"/>
        <end position="385"/>
    </location>
</feature>
<dbReference type="PANTHER" id="PTHR43357">
    <property type="entry name" value="INNER MEMBRANE ABC TRANSPORTER PERMEASE PROTEIN YDCV"/>
    <property type="match status" value="1"/>
</dbReference>
<dbReference type="PROSITE" id="PS50928">
    <property type="entry name" value="ABC_TM1"/>
    <property type="match status" value="2"/>
</dbReference>
<keyword evidence="7 8" id="KW-0472">Membrane</keyword>
<dbReference type="CDD" id="cd06261">
    <property type="entry name" value="TM_PBP2"/>
    <property type="match status" value="2"/>
</dbReference>
<dbReference type="Gene3D" id="1.10.3720.10">
    <property type="entry name" value="MetI-like"/>
    <property type="match status" value="2"/>
</dbReference>
<feature type="transmembrane region" description="Helical" evidence="8">
    <location>
        <begin position="64"/>
        <end position="92"/>
    </location>
</feature>
<keyword evidence="11" id="KW-1185">Reference proteome</keyword>
<gene>
    <name evidence="10" type="ORF">HBH25_07035</name>
</gene>
<evidence type="ECO:0000256" key="8">
    <source>
        <dbReference type="RuleBase" id="RU363032"/>
    </source>
</evidence>
<feature type="transmembrane region" description="Helical" evidence="8">
    <location>
        <begin position="280"/>
        <end position="309"/>
    </location>
</feature>
<feature type="transmembrane region" description="Helical" evidence="8">
    <location>
        <begin position="391"/>
        <end position="410"/>
    </location>
</feature>
<dbReference type="InterPro" id="IPR000515">
    <property type="entry name" value="MetI-like"/>
</dbReference>
<evidence type="ECO:0000256" key="5">
    <source>
        <dbReference type="ARBA" id="ARBA00022692"/>
    </source>
</evidence>
<protein>
    <submittedName>
        <fullName evidence="10">Iron ABC transporter permease</fullName>
    </submittedName>
</protein>
<name>A0ABX0YBI7_9PSED</name>
<dbReference type="RefSeq" id="WP_168082905.1">
    <property type="nucleotide sequence ID" value="NZ_JAAVJI010000003.1"/>
</dbReference>
<comment type="similarity">
    <text evidence="8">Belongs to the binding-protein-dependent transport system permease family.</text>
</comment>
<keyword evidence="2 8" id="KW-0813">Transport</keyword>
<evidence type="ECO:0000313" key="10">
    <source>
        <dbReference type="EMBL" id="NJP00612.1"/>
    </source>
</evidence>
<dbReference type="InterPro" id="IPR035906">
    <property type="entry name" value="MetI-like_sf"/>
</dbReference>
<comment type="subcellular location">
    <subcellularLocation>
        <location evidence="1">Cell inner membrane</location>
        <topology evidence="1">Multi-pass membrane protein</topology>
    </subcellularLocation>
    <subcellularLocation>
        <location evidence="8">Cell membrane</location>
        <topology evidence="8">Multi-pass membrane protein</topology>
    </subcellularLocation>
</comment>
<evidence type="ECO:0000256" key="7">
    <source>
        <dbReference type="ARBA" id="ARBA00023136"/>
    </source>
</evidence>
<evidence type="ECO:0000256" key="3">
    <source>
        <dbReference type="ARBA" id="ARBA00022475"/>
    </source>
</evidence>